<dbReference type="AlphaFoldDB" id="A0A0J6CAX1"/>
<dbReference type="GO" id="GO:0032259">
    <property type="term" value="P:methylation"/>
    <property type="evidence" value="ECO:0007669"/>
    <property type="project" value="UniProtKB-KW"/>
</dbReference>
<dbReference type="SUPFAM" id="SSF53335">
    <property type="entry name" value="S-adenosyl-L-methionine-dependent methyltransferases"/>
    <property type="match status" value="1"/>
</dbReference>
<comment type="similarity">
    <text evidence="1">Belongs to the N(4)/N(6)-methyltransferase family.</text>
</comment>
<dbReference type="EMBL" id="LFJV01000195">
    <property type="protein sequence ID" value="KMM30595.1"/>
    <property type="molecule type" value="Genomic_DNA"/>
</dbReference>
<keyword evidence="6" id="KW-0680">Restriction system</keyword>
<evidence type="ECO:0000256" key="7">
    <source>
        <dbReference type="ARBA" id="ARBA00047942"/>
    </source>
</evidence>
<dbReference type="Pfam" id="PF02384">
    <property type="entry name" value="N6_Mtase"/>
    <property type="match status" value="1"/>
</dbReference>
<evidence type="ECO:0000256" key="4">
    <source>
        <dbReference type="ARBA" id="ARBA00022679"/>
    </source>
</evidence>
<comment type="caution">
    <text evidence="9">The sequence shown here is derived from an EMBL/GenBank/DDBJ whole genome shotgun (WGS) entry which is preliminary data.</text>
</comment>
<evidence type="ECO:0000313" key="9">
    <source>
        <dbReference type="EMBL" id="KMM30595.1"/>
    </source>
</evidence>
<dbReference type="EC" id="2.1.1.72" evidence="2"/>
<evidence type="ECO:0000256" key="2">
    <source>
        <dbReference type="ARBA" id="ARBA00011900"/>
    </source>
</evidence>
<sequence>MIPKEIMKLYEKLAFSRGYEEAFRDFLDVCLYYLSVGMLAEDYRRVEKRYKPYEMELFVQMFYRVSEYSEGFCDVLGDMFMECVSHGNNGQFFTPIHVADLMACMGENRLKPKQSVCDSCCGSGRMLLSAVKKCAEENDGGRLFCYGSDIDLICVKMTVVNLMMNSVPGEVAWMNTLTMQHWRSYHIDLQLIAGVWLPILKITEAGDTSFVRKLENAMEDNSELKRSIQSNARATQLTFDF</sequence>
<evidence type="ECO:0000256" key="1">
    <source>
        <dbReference type="ARBA" id="ARBA00006594"/>
    </source>
</evidence>
<dbReference type="InterPro" id="IPR029063">
    <property type="entry name" value="SAM-dependent_MTases_sf"/>
</dbReference>
<dbReference type="PANTHER" id="PTHR42933">
    <property type="entry name" value="SLR6095 PROTEIN"/>
    <property type="match status" value="1"/>
</dbReference>
<dbReference type="InterPro" id="IPR003356">
    <property type="entry name" value="DNA_methylase_A-5"/>
</dbReference>
<evidence type="ECO:0000256" key="3">
    <source>
        <dbReference type="ARBA" id="ARBA00022603"/>
    </source>
</evidence>
<evidence type="ECO:0000259" key="8">
    <source>
        <dbReference type="Pfam" id="PF02384"/>
    </source>
</evidence>
<dbReference type="RefSeq" id="WP_008771446.1">
    <property type="nucleotide sequence ID" value="NZ_LFJV01000195.1"/>
</dbReference>
<dbReference type="Gene3D" id="3.40.50.150">
    <property type="entry name" value="Vaccinia Virus protein VP39"/>
    <property type="match status" value="1"/>
</dbReference>
<dbReference type="GO" id="GO:0008170">
    <property type="term" value="F:N-methyltransferase activity"/>
    <property type="evidence" value="ECO:0007669"/>
    <property type="project" value="InterPro"/>
</dbReference>
<dbReference type="GO" id="GO:0009007">
    <property type="term" value="F:site-specific DNA-methyltransferase (adenine-specific) activity"/>
    <property type="evidence" value="ECO:0007669"/>
    <property type="project" value="UniProtKB-EC"/>
</dbReference>
<evidence type="ECO:0000256" key="6">
    <source>
        <dbReference type="ARBA" id="ARBA00022747"/>
    </source>
</evidence>
<proteinExistence type="inferred from homology"/>
<evidence type="ECO:0000256" key="5">
    <source>
        <dbReference type="ARBA" id="ARBA00022691"/>
    </source>
</evidence>
<organism evidence="9 10">
    <name type="scientific">Parabacteroides goldsteinii</name>
    <dbReference type="NCBI Taxonomy" id="328812"/>
    <lineage>
        <taxon>Bacteria</taxon>
        <taxon>Pseudomonadati</taxon>
        <taxon>Bacteroidota</taxon>
        <taxon>Bacteroidia</taxon>
        <taxon>Bacteroidales</taxon>
        <taxon>Tannerellaceae</taxon>
        <taxon>Parabacteroides</taxon>
    </lineage>
</organism>
<accession>A0A0J6CAX1</accession>
<dbReference type="PANTHER" id="PTHR42933:SF3">
    <property type="entry name" value="TYPE I RESTRICTION ENZYME MJAVIII METHYLASE SUBUNIT"/>
    <property type="match status" value="1"/>
</dbReference>
<dbReference type="Proteomes" id="UP000036166">
    <property type="component" value="Unassembled WGS sequence"/>
</dbReference>
<protein>
    <recommendedName>
        <fullName evidence="2">site-specific DNA-methyltransferase (adenine-specific)</fullName>
        <ecNumber evidence="2">2.1.1.72</ecNumber>
    </recommendedName>
</protein>
<keyword evidence="5" id="KW-0949">S-adenosyl-L-methionine</keyword>
<feature type="domain" description="DNA methylase adenine-specific" evidence="8">
    <location>
        <begin position="85"/>
        <end position="183"/>
    </location>
</feature>
<dbReference type="PATRIC" id="fig|328812.4.peg.1858"/>
<keyword evidence="3" id="KW-0489">Methyltransferase</keyword>
<name>A0A0J6CAX1_9BACT</name>
<evidence type="ECO:0000313" key="10">
    <source>
        <dbReference type="Proteomes" id="UP000036166"/>
    </source>
</evidence>
<dbReference type="InterPro" id="IPR051537">
    <property type="entry name" value="DNA_Adenine_Mtase"/>
</dbReference>
<comment type="catalytic activity">
    <reaction evidence="7">
        <text>a 2'-deoxyadenosine in DNA + S-adenosyl-L-methionine = an N(6)-methyl-2'-deoxyadenosine in DNA + S-adenosyl-L-homocysteine + H(+)</text>
        <dbReference type="Rhea" id="RHEA:15197"/>
        <dbReference type="Rhea" id="RHEA-COMP:12418"/>
        <dbReference type="Rhea" id="RHEA-COMP:12419"/>
        <dbReference type="ChEBI" id="CHEBI:15378"/>
        <dbReference type="ChEBI" id="CHEBI:57856"/>
        <dbReference type="ChEBI" id="CHEBI:59789"/>
        <dbReference type="ChEBI" id="CHEBI:90615"/>
        <dbReference type="ChEBI" id="CHEBI:90616"/>
        <dbReference type="EC" id="2.1.1.72"/>
    </reaction>
</comment>
<dbReference type="GO" id="GO:0009307">
    <property type="term" value="P:DNA restriction-modification system"/>
    <property type="evidence" value="ECO:0007669"/>
    <property type="project" value="UniProtKB-KW"/>
</dbReference>
<gene>
    <name evidence="9" type="ORF">ACM15_27125</name>
</gene>
<dbReference type="GO" id="GO:0003677">
    <property type="term" value="F:DNA binding"/>
    <property type="evidence" value="ECO:0007669"/>
    <property type="project" value="InterPro"/>
</dbReference>
<keyword evidence="4" id="KW-0808">Transferase</keyword>
<reference evidence="9 10" key="1">
    <citation type="submission" date="2015-06" db="EMBL/GenBank/DDBJ databases">
        <title>Draft Genome Sequence of Parabacteroides goldsteinii with Putative Novel Metallo-Beta-Lactamases Isolated from a Blood Culture from a Human Patient.</title>
        <authorList>
            <person name="Krogh T.J."/>
            <person name="Agergaard C.N."/>
            <person name="Moller-Jensen J."/>
            <person name="Justesen U.S."/>
        </authorList>
    </citation>
    <scope>NUCLEOTIDE SEQUENCE [LARGE SCALE GENOMIC DNA]</scope>
    <source>
        <strain evidence="9 10">910340</strain>
    </source>
</reference>